<dbReference type="CDD" id="cd00118">
    <property type="entry name" value="LysM"/>
    <property type="match status" value="1"/>
</dbReference>
<proteinExistence type="predicted"/>
<evidence type="ECO:0000313" key="4">
    <source>
        <dbReference type="Proteomes" id="UP001301526"/>
    </source>
</evidence>
<feature type="transmembrane region" description="Helical" evidence="1">
    <location>
        <begin position="31"/>
        <end position="55"/>
    </location>
</feature>
<reference evidence="3 4" key="1">
    <citation type="submission" date="2023-02" db="EMBL/GenBank/DDBJ databases">
        <title>Streptococcus sp. Genome Sequencing and Assembly.</title>
        <authorList>
            <person name="Shore S.M."/>
            <person name="Nicholson T.L."/>
        </authorList>
    </citation>
    <scope>NUCLEOTIDE SEQUENCE [LARGE SCALE GENOMIC DNA]</scope>
    <source>
        <strain evidence="3 4">29892</strain>
    </source>
</reference>
<accession>A0AA96VHF5</accession>
<dbReference type="InterPro" id="IPR018392">
    <property type="entry name" value="LysM"/>
</dbReference>
<protein>
    <submittedName>
        <fullName evidence="3">LysM domain-containing protein</fullName>
    </submittedName>
</protein>
<dbReference type="NCBIfam" id="NF042931">
    <property type="entry name" value="SAG1386_EF1546"/>
    <property type="match status" value="1"/>
</dbReference>
<sequence>MSQEPWNEEVYQTAAASRKDRLSKGLASTKVFTVLAIIFFIIVIIIGAIAFYLSVGGSKTDSTKEFYNPSNAAVVAESSTVPTETTTETEVTETEETEVIDTAETTETSSSLTEAADGSTLTVQAGEGVGALAARGGISIAELERLNPEKMATGSWLAHPGDIVRIR</sequence>
<dbReference type="Proteomes" id="UP001301526">
    <property type="component" value="Chromosome"/>
</dbReference>
<dbReference type="EMBL" id="CP118734">
    <property type="protein sequence ID" value="WNY48421.1"/>
    <property type="molecule type" value="Genomic_DNA"/>
</dbReference>
<evidence type="ECO:0000256" key="1">
    <source>
        <dbReference type="SAM" id="Phobius"/>
    </source>
</evidence>
<keyword evidence="4" id="KW-1185">Reference proteome</keyword>
<dbReference type="PROSITE" id="PS51782">
    <property type="entry name" value="LYSM"/>
    <property type="match status" value="1"/>
</dbReference>
<evidence type="ECO:0000313" key="3">
    <source>
        <dbReference type="EMBL" id="WNY48421.1"/>
    </source>
</evidence>
<keyword evidence="1" id="KW-1133">Transmembrane helix</keyword>
<gene>
    <name evidence="3" type="ORF">PW220_06720</name>
</gene>
<dbReference type="InterPro" id="IPR049981">
    <property type="entry name" value="SPy_0802-like"/>
</dbReference>
<feature type="domain" description="LysM" evidence="2">
    <location>
        <begin position="119"/>
        <end position="166"/>
    </location>
</feature>
<evidence type="ECO:0000259" key="2">
    <source>
        <dbReference type="PROSITE" id="PS51782"/>
    </source>
</evidence>
<organism evidence="3 4">
    <name type="scientific">Streptococcus iners subsp. hyiners</name>
    <dbReference type="NCBI Taxonomy" id="3028083"/>
    <lineage>
        <taxon>Bacteria</taxon>
        <taxon>Bacillati</taxon>
        <taxon>Bacillota</taxon>
        <taxon>Bacilli</taxon>
        <taxon>Lactobacillales</taxon>
        <taxon>Streptococcaceae</taxon>
        <taxon>Streptococcus</taxon>
        <taxon>Streptococcus iners</taxon>
    </lineage>
</organism>
<name>A0AA96VHF5_9STRE</name>
<keyword evidence="1" id="KW-0472">Membrane</keyword>
<keyword evidence="1" id="KW-0812">Transmembrane</keyword>
<dbReference type="AlphaFoldDB" id="A0AA96VHF5"/>
<dbReference type="RefSeq" id="WP_105125293.1">
    <property type="nucleotide sequence ID" value="NZ_CP118734.1"/>
</dbReference>